<reference evidence="2 3" key="1">
    <citation type="submission" date="2023-06" db="EMBL/GenBank/DDBJ databases">
        <authorList>
            <person name="Oyuntsetseg B."/>
            <person name="Kim S.B."/>
        </authorList>
    </citation>
    <scope>NUCLEOTIDE SEQUENCE [LARGE SCALE GENOMIC DNA]</scope>
    <source>
        <strain evidence="2 3">2-15</strain>
    </source>
</reference>
<sequence length="184" mass="18671">MTGGFDAVTEELERAADTIGDVVGGAAGLLWQGPSGDYGHPGVQAGWGSFIEEIKSVVAALEGKAQGHGEDLRTAAVRYAGADDTASDAIVKTAAKAFGGTTDGGVFGPLGEILHRSVGGNPDDGEKIGPAWTGGATGRISGSIDELPPDVMSPERSRELFPGPKSEVEGPDPVAEADREGPVF</sequence>
<organism evidence="2 3">
    <name type="scientific">Amycolatopsis carbonis</name>
    <dbReference type="NCBI Taxonomy" id="715471"/>
    <lineage>
        <taxon>Bacteria</taxon>
        <taxon>Bacillati</taxon>
        <taxon>Actinomycetota</taxon>
        <taxon>Actinomycetes</taxon>
        <taxon>Pseudonocardiales</taxon>
        <taxon>Pseudonocardiaceae</taxon>
        <taxon>Amycolatopsis</taxon>
    </lineage>
</organism>
<dbReference type="AlphaFoldDB" id="A0A9Y2MRU0"/>
<dbReference type="EMBL" id="CP127294">
    <property type="protein sequence ID" value="WIX78835.1"/>
    <property type="molecule type" value="Genomic_DNA"/>
</dbReference>
<keyword evidence="3" id="KW-1185">Reference proteome</keyword>
<evidence type="ECO:0000313" key="3">
    <source>
        <dbReference type="Proteomes" id="UP001236014"/>
    </source>
</evidence>
<evidence type="ECO:0000256" key="1">
    <source>
        <dbReference type="SAM" id="MobiDB-lite"/>
    </source>
</evidence>
<accession>A0A9Y2MRU0</accession>
<dbReference type="KEGG" id="acab:QRX50_47170"/>
<proteinExistence type="predicted"/>
<name>A0A9Y2MRU0_9PSEU</name>
<gene>
    <name evidence="2" type="ORF">QRX50_47170</name>
</gene>
<dbReference type="Proteomes" id="UP001236014">
    <property type="component" value="Chromosome"/>
</dbReference>
<protein>
    <submittedName>
        <fullName evidence="2">Uncharacterized protein</fullName>
    </submittedName>
</protein>
<evidence type="ECO:0000313" key="2">
    <source>
        <dbReference type="EMBL" id="WIX78835.1"/>
    </source>
</evidence>
<feature type="region of interest" description="Disordered" evidence="1">
    <location>
        <begin position="133"/>
        <end position="184"/>
    </location>
</feature>
<dbReference type="RefSeq" id="WP_285969537.1">
    <property type="nucleotide sequence ID" value="NZ_CP127294.1"/>
</dbReference>